<dbReference type="PANTHER" id="PTHR11439:SF461">
    <property type="entry name" value="OS10G0432200 PROTEIN"/>
    <property type="match status" value="1"/>
</dbReference>
<gene>
    <name evidence="1" type="ORF">GH714_001019</name>
</gene>
<organism evidence="1 2">
    <name type="scientific">Hevea brasiliensis</name>
    <name type="common">Para rubber tree</name>
    <name type="synonym">Siphonia brasiliensis</name>
    <dbReference type="NCBI Taxonomy" id="3981"/>
    <lineage>
        <taxon>Eukaryota</taxon>
        <taxon>Viridiplantae</taxon>
        <taxon>Streptophyta</taxon>
        <taxon>Embryophyta</taxon>
        <taxon>Tracheophyta</taxon>
        <taxon>Spermatophyta</taxon>
        <taxon>Magnoliopsida</taxon>
        <taxon>eudicotyledons</taxon>
        <taxon>Gunneridae</taxon>
        <taxon>Pentapetalae</taxon>
        <taxon>rosids</taxon>
        <taxon>fabids</taxon>
        <taxon>Malpighiales</taxon>
        <taxon>Euphorbiaceae</taxon>
        <taxon>Crotonoideae</taxon>
        <taxon>Micrandreae</taxon>
        <taxon>Hevea</taxon>
    </lineage>
</organism>
<evidence type="ECO:0000313" key="1">
    <source>
        <dbReference type="EMBL" id="KAF2283298.1"/>
    </source>
</evidence>
<evidence type="ECO:0008006" key="3">
    <source>
        <dbReference type="Google" id="ProtNLM"/>
    </source>
</evidence>
<evidence type="ECO:0000313" key="2">
    <source>
        <dbReference type="Proteomes" id="UP000467840"/>
    </source>
</evidence>
<keyword evidence="2" id="KW-1185">Reference proteome</keyword>
<dbReference type="Proteomes" id="UP000467840">
    <property type="component" value="Chromosome 12"/>
</dbReference>
<protein>
    <recommendedName>
        <fullName evidence="3">Reverse transcriptase Ty1/copia-type domain-containing protein</fullName>
    </recommendedName>
</protein>
<comment type="caution">
    <text evidence="1">The sequence shown here is derived from an EMBL/GenBank/DDBJ whole genome shotgun (WGS) entry which is preliminary data.</text>
</comment>
<name>A0A6A6K541_HEVBR</name>
<dbReference type="CDD" id="cd09272">
    <property type="entry name" value="RNase_HI_RT_Ty1"/>
    <property type="match status" value="1"/>
</dbReference>
<proteinExistence type="predicted"/>
<sequence>MIITGDDSFGLEVSQNSDGYYLSQAKYASDLLSRAGITDSKIVSTPLELNCKLTLLDGTPLNDPTLYRQLVGSFVYLTITRPDISYAIYLVSQFMSAPRSTHFSAVLRILRYIKGTLFYGLHFSATSSLVLSGYSNVDWAGDLIDCRSTTGYYFFLGNSLISWRSKKQTVVARSSTESEYRALADATSELLWLR</sequence>
<accession>A0A6A6K541</accession>
<reference evidence="1 2" key="1">
    <citation type="journal article" date="2020" name="Mol. Plant">
        <title>The Chromosome-Based Rubber Tree Genome Provides New Insights into Spurge Genome Evolution and Rubber Biosynthesis.</title>
        <authorList>
            <person name="Liu J."/>
            <person name="Shi C."/>
            <person name="Shi C.C."/>
            <person name="Li W."/>
            <person name="Zhang Q.J."/>
            <person name="Zhang Y."/>
            <person name="Li K."/>
            <person name="Lu H.F."/>
            <person name="Shi C."/>
            <person name="Zhu S.T."/>
            <person name="Xiao Z.Y."/>
            <person name="Nan H."/>
            <person name="Yue Y."/>
            <person name="Zhu X.G."/>
            <person name="Wu Y."/>
            <person name="Hong X.N."/>
            <person name="Fan G.Y."/>
            <person name="Tong Y."/>
            <person name="Zhang D."/>
            <person name="Mao C.L."/>
            <person name="Liu Y.L."/>
            <person name="Hao S.J."/>
            <person name="Liu W.Q."/>
            <person name="Lv M.Q."/>
            <person name="Zhang H.B."/>
            <person name="Liu Y."/>
            <person name="Hu-Tang G.R."/>
            <person name="Wang J.P."/>
            <person name="Wang J.H."/>
            <person name="Sun Y.H."/>
            <person name="Ni S.B."/>
            <person name="Chen W.B."/>
            <person name="Zhang X.C."/>
            <person name="Jiao Y.N."/>
            <person name="Eichler E.E."/>
            <person name="Li G.H."/>
            <person name="Liu X."/>
            <person name="Gao L.Z."/>
        </authorList>
    </citation>
    <scope>NUCLEOTIDE SEQUENCE [LARGE SCALE GENOMIC DNA]</scope>
    <source>
        <strain evidence="2">cv. GT1</strain>
        <tissue evidence="1">Leaf</tissue>
    </source>
</reference>
<dbReference type="PANTHER" id="PTHR11439">
    <property type="entry name" value="GAG-POL-RELATED RETROTRANSPOSON"/>
    <property type="match status" value="1"/>
</dbReference>
<dbReference type="EMBL" id="JAAGAX010000018">
    <property type="protein sequence ID" value="KAF2283298.1"/>
    <property type="molecule type" value="Genomic_DNA"/>
</dbReference>
<dbReference type="AlphaFoldDB" id="A0A6A6K541"/>